<dbReference type="PANTHER" id="PTHR12532">
    <property type="entry name" value="TRANSLATIONAL ACTIVATOR OF CYTOCHROME C OXIDASE 1"/>
    <property type="match status" value="1"/>
</dbReference>
<organism evidence="9 10">
    <name type="scientific">Roseospira visakhapatnamensis</name>
    <dbReference type="NCBI Taxonomy" id="390880"/>
    <lineage>
        <taxon>Bacteria</taxon>
        <taxon>Pseudomonadati</taxon>
        <taxon>Pseudomonadota</taxon>
        <taxon>Alphaproteobacteria</taxon>
        <taxon>Rhodospirillales</taxon>
        <taxon>Rhodospirillaceae</taxon>
        <taxon>Roseospira</taxon>
    </lineage>
</organism>
<evidence type="ECO:0000256" key="6">
    <source>
        <dbReference type="HAMAP-Rule" id="MF_00693"/>
    </source>
</evidence>
<dbReference type="Gene3D" id="3.30.70.980">
    <property type="match status" value="2"/>
</dbReference>
<protein>
    <recommendedName>
        <fullName evidence="6">Probable transcriptional regulatory protein GGD89_000606</fullName>
    </recommendedName>
</protein>
<dbReference type="AlphaFoldDB" id="A0A7W6W8G8"/>
<dbReference type="GO" id="GO:0003677">
    <property type="term" value="F:DNA binding"/>
    <property type="evidence" value="ECO:0007669"/>
    <property type="project" value="UniProtKB-UniRule"/>
</dbReference>
<dbReference type="RefSeq" id="WP_184042619.1">
    <property type="nucleotide sequence ID" value="NZ_JACIGK010000003.1"/>
</dbReference>
<evidence type="ECO:0000313" key="9">
    <source>
        <dbReference type="EMBL" id="MBB4264995.1"/>
    </source>
</evidence>
<dbReference type="InterPro" id="IPR048300">
    <property type="entry name" value="TACO1_YebC-like_2nd/3rd_dom"/>
</dbReference>
<comment type="subcellular location">
    <subcellularLocation>
        <location evidence="6">Cytoplasm</location>
    </subcellularLocation>
</comment>
<dbReference type="SUPFAM" id="SSF75625">
    <property type="entry name" value="YebC-like"/>
    <property type="match status" value="1"/>
</dbReference>
<dbReference type="Proteomes" id="UP000554286">
    <property type="component" value="Unassembled WGS sequence"/>
</dbReference>
<keyword evidence="4 6" id="KW-0238">DNA-binding</keyword>
<evidence type="ECO:0000256" key="1">
    <source>
        <dbReference type="ARBA" id="ARBA00008724"/>
    </source>
</evidence>
<keyword evidence="2 6" id="KW-0963">Cytoplasm</keyword>
<dbReference type="Pfam" id="PF20772">
    <property type="entry name" value="TACO1_YebC_N"/>
    <property type="match status" value="1"/>
</dbReference>
<dbReference type="PANTHER" id="PTHR12532:SF6">
    <property type="entry name" value="TRANSCRIPTIONAL REGULATORY PROTEIN YEBC-RELATED"/>
    <property type="match status" value="1"/>
</dbReference>
<evidence type="ECO:0000256" key="4">
    <source>
        <dbReference type="ARBA" id="ARBA00023125"/>
    </source>
</evidence>
<feature type="domain" description="TACO1/YebC-like second and third" evidence="7">
    <location>
        <begin position="82"/>
        <end position="241"/>
    </location>
</feature>
<gene>
    <name evidence="9" type="ORF">GGD89_000606</name>
</gene>
<keyword evidence="5 6" id="KW-0804">Transcription</keyword>
<dbReference type="Pfam" id="PF01709">
    <property type="entry name" value="Transcrip_reg"/>
    <property type="match status" value="1"/>
</dbReference>
<dbReference type="InterPro" id="IPR029072">
    <property type="entry name" value="YebC-like"/>
</dbReference>
<dbReference type="Gene3D" id="1.10.10.200">
    <property type="match status" value="1"/>
</dbReference>
<comment type="similarity">
    <text evidence="1 6">Belongs to the TACO1 family.</text>
</comment>
<evidence type="ECO:0000313" key="10">
    <source>
        <dbReference type="Proteomes" id="UP000554286"/>
    </source>
</evidence>
<dbReference type="InterPro" id="IPR002876">
    <property type="entry name" value="Transcrip_reg_TACO1-like"/>
</dbReference>
<evidence type="ECO:0000256" key="3">
    <source>
        <dbReference type="ARBA" id="ARBA00023015"/>
    </source>
</evidence>
<dbReference type="NCBIfam" id="NF009044">
    <property type="entry name" value="PRK12378.1"/>
    <property type="match status" value="1"/>
</dbReference>
<dbReference type="NCBIfam" id="NF001030">
    <property type="entry name" value="PRK00110.1"/>
    <property type="match status" value="1"/>
</dbReference>
<dbReference type="GO" id="GO:0006355">
    <property type="term" value="P:regulation of DNA-templated transcription"/>
    <property type="evidence" value="ECO:0007669"/>
    <property type="project" value="UniProtKB-UniRule"/>
</dbReference>
<dbReference type="InterPro" id="IPR049083">
    <property type="entry name" value="TACO1_YebC_N"/>
</dbReference>
<dbReference type="EMBL" id="JACIGK010000003">
    <property type="protein sequence ID" value="MBB4264995.1"/>
    <property type="molecule type" value="Genomic_DNA"/>
</dbReference>
<feature type="domain" description="TACO1/YebC-like N-terminal" evidence="8">
    <location>
        <begin position="5"/>
        <end position="73"/>
    </location>
</feature>
<evidence type="ECO:0000256" key="2">
    <source>
        <dbReference type="ARBA" id="ARBA00022490"/>
    </source>
</evidence>
<keyword evidence="3 6" id="KW-0805">Transcription regulation</keyword>
<evidence type="ECO:0000259" key="7">
    <source>
        <dbReference type="Pfam" id="PF01709"/>
    </source>
</evidence>
<evidence type="ECO:0000256" key="5">
    <source>
        <dbReference type="ARBA" id="ARBA00023163"/>
    </source>
</evidence>
<evidence type="ECO:0000259" key="8">
    <source>
        <dbReference type="Pfam" id="PF20772"/>
    </source>
</evidence>
<dbReference type="NCBIfam" id="TIGR01033">
    <property type="entry name" value="YebC/PmpR family DNA-binding transcriptional regulator"/>
    <property type="match status" value="1"/>
</dbReference>
<reference evidence="9 10" key="1">
    <citation type="submission" date="2020-08" db="EMBL/GenBank/DDBJ databases">
        <title>Genome sequencing of Purple Non-Sulfur Bacteria from various extreme environments.</title>
        <authorList>
            <person name="Mayer M."/>
        </authorList>
    </citation>
    <scope>NUCLEOTIDE SEQUENCE [LARGE SCALE GENOMIC DNA]</scope>
    <source>
        <strain evidence="9 10">JA131</strain>
    </source>
</reference>
<proteinExistence type="inferred from homology"/>
<dbReference type="InterPro" id="IPR026564">
    <property type="entry name" value="Transcrip_reg_TACO1-like_dom3"/>
</dbReference>
<dbReference type="GO" id="GO:0005829">
    <property type="term" value="C:cytosol"/>
    <property type="evidence" value="ECO:0007669"/>
    <property type="project" value="TreeGrafter"/>
</dbReference>
<sequence length="253" mass="27210">MAGHSQFKNIMYRKGGQDAKRARLFTKLAREITVSCKVGSPDPDANPRLRAAIGAAKQASMPKDNIERAMAKAISTADADALEELRYEGYGPGNVAVIVECLSDNRNRTAAEVRAAFNKHGGSMGETNSVAFNFARVGYLRYPAAAGDAEAMLDAAIEAGADDVVSDVDDEEGGHDIYCQPDDLNGVREAMTAALGEPEAARLDWRPQNTVPVDEDTAGTLLKFLDVLDDNDDVQRVAANYEIADDVMQRLSA</sequence>
<comment type="caution">
    <text evidence="9">The sequence shown here is derived from an EMBL/GenBank/DDBJ whole genome shotgun (WGS) entry which is preliminary data.</text>
</comment>
<dbReference type="HAMAP" id="MF_00693">
    <property type="entry name" value="Transcrip_reg_TACO1"/>
    <property type="match status" value="1"/>
</dbReference>
<dbReference type="FunFam" id="1.10.10.200:FF:000002">
    <property type="entry name" value="Probable transcriptional regulatory protein CLM62_37755"/>
    <property type="match status" value="1"/>
</dbReference>
<accession>A0A7W6W8G8</accession>
<dbReference type="InterPro" id="IPR017856">
    <property type="entry name" value="Integrase-like_N"/>
</dbReference>
<keyword evidence="10" id="KW-1185">Reference proteome</keyword>
<name>A0A7W6W8G8_9PROT</name>